<evidence type="ECO:0000313" key="5">
    <source>
        <dbReference type="EMBL" id="CAD9603413.1"/>
    </source>
</evidence>
<gene>
    <name evidence="5" type="ORF">BRAN1462_LOCUS38759</name>
</gene>
<evidence type="ECO:0000256" key="1">
    <source>
        <dbReference type="ARBA" id="ARBA00022598"/>
    </source>
</evidence>
<feature type="domain" description="Aminoacyl-transfer RNA synthetases class-II family profile" evidence="4">
    <location>
        <begin position="1"/>
        <end position="150"/>
    </location>
</feature>
<dbReference type="PROSITE" id="PS50862">
    <property type="entry name" value="AA_TRNA_LIGASE_II"/>
    <property type="match status" value="1"/>
</dbReference>
<dbReference type="GO" id="GO:0000049">
    <property type="term" value="F:tRNA binding"/>
    <property type="evidence" value="ECO:0007669"/>
    <property type="project" value="TreeGrafter"/>
</dbReference>
<accession>A0A7S2LF53</accession>
<keyword evidence="1" id="KW-0436">Ligase</keyword>
<dbReference type="PANTHER" id="PTHR42918">
    <property type="entry name" value="LYSYL-TRNA SYNTHETASE"/>
    <property type="match status" value="1"/>
</dbReference>
<dbReference type="InterPro" id="IPR045864">
    <property type="entry name" value="aa-tRNA-synth_II/BPL/LPL"/>
</dbReference>
<keyword evidence="2" id="KW-0547">Nucleotide-binding</keyword>
<reference evidence="5" key="1">
    <citation type="submission" date="2021-01" db="EMBL/GenBank/DDBJ databases">
        <authorList>
            <person name="Corre E."/>
            <person name="Pelletier E."/>
            <person name="Niang G."/>
            <person name="Scheremetjew M."/>
            <person name="Finn R."/>
            <person name="Kale V."/>
            <person name="Holt S."/>
            <person name="Cochrane G."/>
            <person name="Meng A."/>
            <person name="Brown T."/>
            <person name="Cohen L."/>
        </authorList>
    </citation>
    <scope>NUCLEOTIDE SEQUENCE</scope>
    <source>
        <strain evidence="5">RCC3387</strain>
    </source>
</reference>
<dbReference type="Gene3D" id="3.30.930.10">
    <property type="entry name" value="Bira Bifunctional Protein, Domain 2"/>
    <property type="match status" value="1"/>
</dbReference>
<name>A0A7S2LF53_9DINO</name>
<dbReference type="GO" id="GO:0005829">
    <property type="term" value="C:cytosol"/>
    <property type="evidence" value="ECO:0007669"/>
    <property type="project" value="TreeGrafter"/>
</dbReference>
<dbReference type="InterPro" id="IPR006195">
    <property type="entry name" value="aa-tRNA-synth_II"/>
</dbReference>
<dbReference type="GO" id="GO:0005524">
    <property type="term" value="F:ATP binding"/>
    <property type="evidence" value="ECO:0007669"/>
    <property type="project" value="InterPro"/>
</dbReference>
<dbReference type="GO" id="GO:0004824">
    <property type="term" value="F:lysine-tRNA ligase activity"/>
    <property type="evidence" value="ECO:0007669"/>
    <property type="project" value="TreeGrafter"/>
</dbReference>
<dbReference type="GO" id="GO:0006430">
    <property type="term" value="P:lysyl-tRNA aminoacylation"/>
    <property type="evidence" value="ECO:0007669"/>
    <property type="project" value="TreeGrafter"/>
</dbReference>
<dbReference type="EMBL" id="HBGW01060795">
    <property type="protein sequence ID" value="CAD9603413.1"/>
    <property type="molecule type" value="Transcribed_RNA"/>
</dbReference>
<keyword evidence="3" id="KW-0067">ATP-binding</keyword>
<dbReference type="PANTHER" id="PTHR42918:SF9">
    <property type="entry name" value="LYSINE--TRNA LIGASE"/>
    <property type="match status" value="1"/>
</dbReference>
<organism evidence="5">
    <name type="scientific">Zooxanthella nutricula</name>
    <dbReference type="NCBI Taxonomy" id="1333877"/>
    <lineage>
        <taxon>Eukaryota</taxon>
        <taxon>Sar</taxon>
        <taxon>Alveolata</taxon>
        <taxon>Dinophyceae</taxon>
        <taxon>Peridiniales</taxon>
        <taxon>Peridiniales incertae sedis</taxon>
        <taxon>Zooxanthella</taxon>
    </lineage>
</organism>
<evidence type="ECO:0000259" key="4">
    <source>
        <dbReference type="PROSITE" id="PS50862"/>
    </source>
</evidence>
<sequence length="152" mass="16931">MAARERLECPPPRTAARLLDKLCGHFIEDRIVSPAFIVEHPQVMSPLAKWHRSKPGLAERFELFVNGAELCNSYTELNDPERQLECFLAQAKAKSAGDDEAHEVDHGFVAALEHGLPPTGGWGCGIDRLTMLLTDQNNIKEVILFPMMKPQA</sequence>
<protein>
    <recommendedName>
        <fullName evidence="4">Aminoacyl-transfer RNA synthetases class-II family profile domain-containing protein</fullName>
    </recommendedName>
</protein>
<evidence type="ECO:0000256" key="3">
    <source>
        <dbReference type="ARBA" id="ARBA00022840"/>
    </source>
</evidence>
<dbReference type="Pfam" id="PF00152">
    <property type="entry name" value="tRNA-synt_2"/>
    <property type="match status" value="1"/>
</dbReference>
<dbReference type="SUPFAM" id="SSF55681">
    <property type="entry name" value="Class II aaRS and biotin synthetases"/>
    <property type="match status" value="1"/>
</dbReference>
<proteinExistence type="predicted"/>
<evidence type="ECO:0000256" key="2">
    <source>
        <dbReference type="ARBA" id="ARBA00022741"/>
    </source>
</evidence>
<dbReference type="AlphaFoldDB" id="A0A7S2LF53"/>
<dbReference type="InterPro" id="IPR004364">
    <property type="entry name" value="Aa-tRNA-synt_II"/>
</dbReference>